<feature type="region of interest" description="Disordered" evidence="1">
    <location>
        <begin position="1"/>
        <end position="32"/>
    </location>
</feature>
<accession>A0A366D5A2</accession>
<sequence>MSEYDPESVMMSSGPCFPHSTTSRALSESRGVPDTTIPFSPAAWSFTGQVAPFFGPKYFRFARAWIVRTGTTNRIPSTLATRPPPHSCANATPA</sequence>
<comment type="caution">
    <text evidence="2">The sequence shown here is derived from an EMBL/GenBank/DDBJ whole genome shotgun (WGS) entry which is preliminary data.</text>
</comment>
<evidence type="ECO:0000313" key="3">
    <source>
        <dbReference type="Proteomes" id="UP000252586"/>
    </source>
</evidence>
<dbReference type="EMBL" id="QNRE01000015">
    <property type="protein sequence ID" value="RBO85210.1"/>
    <property type="molecule type" value="Genomic_DNA"/>
</dbReference>
<keyword evidence="3" id="KW-1185">Reference proteome</keyword>
<evidence type="ECO:0000256" key="1">
    <source>
        <dbReference type="SAM" id="MobiDB-lite"/>
    </source>
</evidence>
<dbReference type="Proteomes" id="UP000252586">
    <property type="component" value="Unassembled WGS sequence"/>
</dbReference>
<gene>
    <name evidence="2" type="ORF">DFR74_11558</name>
</gene>
<name>A0A366D5A2_9NOCA</name>
<dbReference type="AlphaFoldDB" id="A0A366D5A2"/>
<reference evidence="2 3" key="1">
    <citation type="submission" date="2018-06" db="EMBL/GenBank/DDBJ databases">
        <title>Genomic Encyclopedia of Type Strains, Phase IV (KMG-IV): sequencing the most valuable type-strain genomes for metagenomic binning, comparative biology and taxonomic classification.</title>
        <authorList>
            <person name="Goeker M."/>
        </authorList>
    </citation>
    <scope>NUCLEOTIDE SEQUENCE [LARGE SCALE GENOMIC DNA]</scope>
    <source>
        <strain evidence="2 3">DSM 44599</strain>
    </source>
</reference>
<proteinExistence type="predicted"/>
<organism evidence="2 3">
    <name type="scientific">Nocardia puris</name>
    <dbReference type="NCBI Taxonomy" id="208602"/>
    <lineage>
        <taxon>Bacteria</taxon>
        <taxon>Bacillati</taxon>
        <taxon>Actinomycetota</taxon>
        <taxon>Actinomycetes</taxon>
        <taxon>Mycobacteriales</taxon>
        <taxon>Nocardiaceae</taxon>
        <taxon>Nocardia</taxon>
    </lineage>
</organism>
<evidence type="ECO:0000313" key="2">
    <source>
        <dbReference type="EMBL" id="RBO85210.1"/>
    </source>
</evidence>
<feature type="region of interest" description="Disordered" evidence="1">
    <location>
        <begin position="75"/>
        <end position="94"/>
    </location>
</feature>
<protein>
    <submittedName>
        <fullName evidence="2">Uncharacterized protein</fullName>
    </submittedName>
</protein>